<protein>
    <submittedName>
        <fullName evidence="1">Uncharacterized protein</fullName>
    </submittedName>
</protein>
<reference evidence="1" key="1">
    <citation type="submission" date="2023-04" db="EMBL/GenBank/DDBJ databases">
        <authorList>
            <person name="Vijverberg K."/>
            <person name="Xiong W."/>
            <person name="Schranz E."/>
        </authorList>
    </citation>
    <scope>NUCLEOTIDE SEQUENCE</scope>
</reference>
<gene>
    <name evidence="1" type="ORF">LSALG_LOCUS38685</name>
</gene>
<accession>A0AA36ELB1</accession>
<sequence>MSTNGDSLTIDVYHQAVFCSNPFVYFHHKKASLTNLDVCNMDFKVFKTYLQNLINNRCRDVYYCRKNRSLVDGLRELRDEEAIDKVKKHLIHDPFCPCYSNYVKIDHFAPAIKPVLKTA</sequence>
<name>A0AA36ELB1_LACSI</name>
<organism evidence="1 2">
    <name type="scientific">Lactuca saligna</name>
    <name type="common">Willowleaf lettuce</name>
    <dbReference type="NCBI Taxonomy" id="75948"/>
    <lineage>
        <taxon>Eukaryota</taxon>
        <taxon>Viridiplantae</taxon>
        <taxon>Streptophyta</taxon>
        <taxon>Embryophyta</taxon>
        <taxon>Tracheophyta</taxon>
        <taxon>Spermatophyta</taxon>
        <taxon>Magnoliopsida</taxon>
        <taxon>eudicotyledons</taxon>
        <taxon>Gunneridae</taxon>
        <taxon>Pentapetalae</taxon>
        <taxon>asterids</taxon>
        <taxon>campanulids</taxon>
        <taxon>Asterales</taxon>
        <taxon>Asteraceae</taxon>
        <taxon>Cichorioideae</taxon>
        <taxon>Cichorieae</taxon>
        <taxon>Lactucinae</taxon>
        <taxon>Lactuca</taxon>
    </lineage>
</organism>
<keyword evidence="2" id="KW-1185">Reference proteome</keyword>
<evidence type="ECO:0000313" key="1">
    <source>
        <dbReference type="EMBL" id="CAI9300013.1"/>
    </source>
</evidence>
<evidence type="ECO:0000313" key="2">
    <source>
        <dbReference type="Proteomes" id="UP001177003"/>
    </source>
</evidence>
<proteinExistence type="predicted"/>
<dbReference type="AlphaFoldDB" id="A0AA36ELB1"/>
<dbReference type="Proteomes" id="UP001177003">
    <property type="component" value="Chromosome 8"/>
</dbReference>
<dbReference type="EMBL" id="OX465084">
    <property type="protein sequence ID" value="CAI9300013.1"/>
    <property type="molecule type" value="Genomic_DNA"/>
</dbReference>